<sequence length="454" mass="46212">MSQRQRANMKDLRILVLPFAAVALVLLALVAPSSSESGRPPSRVIVGEASYACPAGSVITVASGQVRAGTGAKANIFPGRARDAELEKPSSWRTSVVDGSGVMVQQAGRASGPVGFFAGTAPKKGGGGLVVGSCPGVVDDAWLLGLGSGGKHFSTLILTNLADTPAAVDLSLWGPKGKIDAVGSEGIVVGPSSVRRIRLDELAAGESELAMHVHRRRGSLSAVVNDSATTVFSGTEPVSATLSPRRKQVIGGLVQGAQGRTLMVLNPGADTARVSVKVIGAKNTFAPSGLDQIKVRAGATRSITVPKSAGSGAQALQLTSDQPVSATVRMAPSAKDYAYAEAVPALTGPSVVPVEVGPKIGAPRLLLTAPGAAATVDVQAYDSSMRRLAATTVKIKAGTTTWTRLETPEAAYFVVTPHGKVVAAATYVKGDGISSLALTPAPVTVLSPQVRPVS</sequence>
<gene>
    <name evidence="1" type="ORF">ESP70_005710</name>
</gene>
<dbReference type="Proteomes" id="UP000380867">
    <property type="component" value="Unassembled WGS sequence"/>
</dbReference>
<proteinExistence type="predicted"/>
<dbReference type="InterPro" id="IPR043777">
    <property type="entry name" value="DUF5719"/>
</dbReference>
<dbReference type="EMBL" id="SDPQ02000001">
    <property type="protein sequence ID" value="KAA1400220.1"/>
    <property type="molecule type" value="Genomic_DNA"/>
</dbReference>
<dbReference type="RefSeq" id="WP_149688316.1">
    <property type="nucleotide sequence ID" value="NZ_SDPQ02000001.1"/>
</dbReference>
<dbReference type="Pfam" id="PF18986">
    <property type="entry name" value="DUF5719"/>
    <property type="match status" value="1"/>
</dbReference>
<protein>
    <submittedName>
        <fullName evidence="1">Uncharacterized protein</fullName>
    </submittedName>
</protein>
<comment type="caution">
    <text evidence="1">The sequence shown here is derived from an EMBL/GenBank/DDBJ whole genome shotgun (WGS) entry which is preliminary data.</text>
</comment>
<evidence type="ECO:0000313" key="2">
    <source>
        <dbReference type="Proteomes" id="UP000380867"/>
    </source>
</evidence>
<evidence type="ECO:0000313" key="1">
    <source>
        <dbReference type="EMBL" id="KAA1400220.1"/>
    </source>
</evidence>
<organism evidence="1 2">
    <name type="scientific">Aeromicrobium ginsengisoli</name>
    <dbReference type="NCBI Taxonomy" id="363867"/>
    <lineage>
        <taxon>Bacteria</taxon>
        <taxon>Bacillati</taxon>
        <taxon>Actinomycetota</taxon>
        <taxon>Actinomycetes</taxon>
        <taxon>Propionibacteriales</taxon>
        <taxon>Nocardioidaceae</taxon>
        <taxon>Aeromicrobium</taxon>
    </lineage>
</organism>
<dbReference type="AlphaFoldDB" id="A0A5M4FJE5"/>
<dbReference type="OrthoDB" id="3729011at2"/>
<reference evidence="1" key="1">
    <citation type="submission" date="2019-09" db="EMBL/GenBank/DDBJ databases">
        <authorList>
            <person name="Li J."/>
        </authorList>
    </citation>
    <scope>NUCLEOTIDE SEQUENCE [LARGE SCALE GENOMIC DNA]</scope>
    <source>
        <strain evidence="1">JCM 14732</strain>
    </source>
</reference>
<accession>A0A5M4FJE5</accession>
<keyword evidence="2" id="KW-1185">Reference proteome</keyword>
<name>A0A5M4FJE5_9ACTN</name>